<gene>
    <name evidence="1" type="ORF">GCM10007964_00860</name>
</gene>
<evidence type="ECO:0000313" key="2">
    <source>
        <dbReference type="Proteomes" id="UP000645217"/>
    </source>
</evidence>
<evidence type="ECO:0000313" key="1">
    <source>
        <dbReference type="EMBL" id="GGK61555.1"/>
    </source>
</evidence>
<dbReference type="EMBL" id="BMNT01000001">
    <property type="protein sequence ID" value="GGK61555.1"/>
    <property type="molecule type" value="Genomic_DNA"/>
</dbReference>
<reference evidence="1" key="1">
    <citation type="journal article" date="2014" name="Int. J. Syst. Evol. Microbiol.">
        <title>Complete genome sequence of Corynebacterium casei LMG S-19264T (=DSM 44701T), isolated from a smear-ripened cheese.</title>
        <authorList>
            <consortium name="US DOE Joint Genome Institute (JGI-PGF)"/>
            <person name="Walter F."/>
            <person name="Albersmeier A."/>
            <person name="Kalinowski J."/>
            <person name="Ruckert C."/>
        </authorList>
    </citation>
    <scope>NUCLEOTIDE SEQUENCE</scope>
    <source>
        <strain evidence="1">JCM 13064</strain>
    </source>
</reference>
<dbReference type="InterPro" id="IPR009061">
    <property type="entry name" value="DNA-bd_dom_put_sf"/>
</dbReference>
<name>A0A917QQ51_9ACTN</name>
<organism evidence="1 2">
    <name type="scientific">Sphaerisporangium melleum</name>
    <dbReference type="NCBI Taxonomy" id="321316"/>
    <lineage>
        <taxon>Bacteria</taxon>
        <taxon>Bacillati</taxon>
        <taxon>Actinomycetota</taxon>
        <taxon>Actinomycetes</taxon>
        <taxon>Streptosporangiales</taxon>
        <taxon>Streptosporangiaceae</taxon>
        <taxon>Sphaerisporangium</taxon>
    </lineage>
</organism>
<reference evidence="1" key="2">
    <citation type="submission" date="2020-09" db="EMBL/GenBank/DDBJ databases">
        <authorList>
            <person name="Sun Q."/>
            <person name="Ohkuma M."/>
        </authorList>
    </citation>
    <scope>NUCLEOTIDE SEQUENCE</scope>
    <source>
        <strain evidence="1">JCM 13064</strain>
    </source>
</reference>
<protein>
    <recommendedName>
        <fullName evidence="3">Helix-turn-helix domain-containing protein</fullName>
    </recommendedName>
</protein>
<keyword evidence="2" id="KW-1185">Reference proteome</keyword>
<comment type="caution">
    <text evidence="1">The sequence shown here is derived from an EMBL/GenBank/DDBJ whole genome shotgun (WGS) entry which is preliminary data.</text>
</comment>
<proteinExistence type="predicted"/>
<dbReference type="SUPFAM" id="SSF46955">
    <property type="entry name" value="Putative DNA-binding domain"/>
    <property type="match status" value="1"/>
</dbReference>
<dbReference type="Proteomes" id="UP000645217">
    <property type="component" value="Unassembled WGS sequence"/>
</dbReference>
<dbReference type="RefSeq" id="WP_189160893.1">
    <property type="nucleotide sequence ID" value="NZ_BMNT01000001.1"/>
</dbReference>
<sequence>MDPEIAPEDVVTPSQAAARLGVPAGTVRSWISRNRDRVQPIGTIGRYNVYDYRVLARIEVEMRYKPDSEVA</sequence>
<dbReference type="AlphaFoldDB" id="A0A917QQ51"/>
<evidence type="ECO:0008006" key="3">
    <source>
        <dbReference type="Google" id="ProtNLM"/>
    </source>
</evidence>
<dbReference type="Pfam" id="PF13384">
    <property type="entry name" value="HTH_23"/>
    <property type="match status" value="1"/>
</dbReference>
<accession>A0A917QQ51</accession>